<feature type="compositionally biased region" description="Basic and acidic residues" evidence="1">
    <location>
        <begin position="69"/>
        <end position="80"/>
    </location>
</feature>
<evidence type="ECO:0000313" key="3">
    <source>
        <dbReference type="Proteomes" id="UP000036681"/>
    </source>
</evidence>
<keyword evidence="2" id="KW-0812">Transmembrane</keyword>
<keyword evidence="3" id="KW-1185">Reference proteome</keyword>
<accession>A0A0M3II02</accession>
<keyword evidence="2" id="KW-0472">Membrane</keyword>
<organism evidence="3 4">
    <name type="scientific">Ascaris lumbricoides</name>
    <name type="common">Giant roundworm</name>
    <dbReference type="NCBI Taxonomy" id="6252"/>
    <lineage>
        <taxon>Eukaryota</taxon>
        <taxon>Metazoa</taxon>
        <taxon>Ecdysozoa</taxon>
        <taxon>Nematoda</taxon>
        <taxon>Chromadorea</taxon>
        <taxon>Rhabditida</taxon>
        <taxon>Spirurina</taxon>
        <taxon>Ascaridomorpha</taxon>
        <taxon>Ascaridoidea</taxon>
        <taxon>Ascarididae</taxon>
        <taxon>Ascaris</taxon>
    </lineage>
</organism>
<feature type="transmembrane region" description="Helical" evidence="2">
    <location>
        <begin position="100"/>
        <end position="125"/>
    </location>
</feature>
<protein>
    <submittedName>
        <fullName evidence="4">Uncharacterized protein</fullName>
    </submittedName>
</protein>
<name>A0A0M3II02_ASCLU</name>
<sequence length="140" mass="15213">MLHCLHVEYWEVAVPCLLGARAMMPNADPAADGYFELPPKPMELDEKVKQKSTISGEQQLKNSKRSTKHKSESNVKDGKSSRKANLLSGTKQGNMTGYQCCALTMIIMLVILGIAMTALLGAVALSDCFGIEQCPIISLI</sequence>
<dbReference type="AlphaFoldDB" id="A0A0M3II02"/>
<feature type="compositionally biased region" description="Polar residues" evidence="1">
    <location>
        <begin position="51"/>
        <end position="61"/>
    </location>
</feature>
<evidence type="ECO:0000313" key="4">
    <source>
        <dbReference type="WBParaSite" id="ALUE_0001811501-mRNA-1"/>
    </source>
</evidence>
<proteinExistence type="predicted"/>
<keyword evidence="2" id="KW-1133">Transmembrane helix</keyword>
<dbReference type="WBParaSite" id="ALUE_0001811501-mRNA-1">
    <property type="protein sequence ID" value="ALUE_0001811501-mRNA-1"/>
    <property type="gene ID" value="ALUE_0001811501"/>
</dbReference>
<evidence type="ECO:0000256" key="2">
    <source>
        <dbReference type="SAM" id="Phobius"/>
    </source>
</evidence>
<evidence type="ECO:0000256" key="1">
    <source>
        <dbReference type="SAM" id="MobiDB-lite"/>
    </source>
</evidence>
<feature type="region of interest" description="Disordered" evidence="1">
    <location>
        <begin position="46"/>
        <end position="88"/>
    </location>
</feature>
<dbReference type="Proteomes" id="UP000036681">
    <property type="component" value="Unplaced"/>
</dbReference>
<reference evidence="4" key="1">
    <citation type="submission" date="2017-02" db="UniProtKB">
        <authorList>
            <consortium name="WormBaseParasite"/>
        </authorList>
    </citation>
    <scope>IDENTIFICATION</scope>
</reference>